<dbReference type="RefSeq" id="WP_260047227.1">
    <property type="nucleotide sequence ID" value="NZ_JANZXA010000012.1"/>
</dbReference>
<reference evidence="1" key="1">
    <citation type="submission" date="2022-09" db="EMBL/GenBank/DDBJ databases">
        <title>Novosphingobium sp. Nov., a polycyclic aromatic hydrocarbon-degrading bacterium isolated form mangrove sediments in HongKong.</title>
        <authorList>
            <person name="Hu Z."/>
        </authorList>
    </citation>
    <scope>NUCLEOTIDE SEQUENCE</scope>
    <source>
        <strain evidence="1">HK4-1</strain>
    </source>
</reference>
<organism evidence="1 2">
    <name type="scientific">Novosphingobium mangrovi</name>
    <name type="common">ex Huang et al. 2023</name>
    <dbReference type="NCBI Taxonomy" id="2976432"/>
    <lineage>
        <taxon>Bacteria</taxon>
        <taxon>Pseudomonadati</taxon>
        <taxon>Pseudomonadota</taxon>
        <taxon>Alphaproteobacteria</taxon>
        <taxon>Sphingomonadales</taxon>
        <taxon>Sphingomonadaceae</taxon>
        <taxon>Novosphingobium</taxon>
    </lineage>
</organism>
<proteinExistence type="predicted"/>
<comment type="caution">
    <text evidence="1">The sequence shown here is derived from an EMBL/GenBank/DDBJ whole genome shotgun (WGS) entry which is preliminary data.</text>
</comment>
<sequence>MLDPLRLEAAQELFAERIEQIPLLKKRAQEAGIDRIETFSDLVPLLFAHTVYKSYPKSLFDKGRWTQLLKWMQSLAVSDLSNVDVEGVADVDEFVERLWQAGHAVLTTSGSSGKVSFLVHTMGDRALKTRHIKHTQAWPFLEPGPGRTIFWFGPMRGRNSAVELAITNEQNWGAEGETRALDERPLLISEVSKSAAMQQRLAEGVATPDEIAEFEAEQKAKGRASRQELAALIDELLDRRHEPLLIYSGWAQQLMVRDRARERGIEPGDFHPDTVLMAAGGVKGLALPDDYRDQVYAFYGPKIAKLGVYGMTEMAQLMPRCEAGRYHVPPGLILLLLDQAGERLLGKEDEVDGKLTGRVGFLDLLYEGRWGGLITGDQATLDMSDQCACGRSGPSLLDTVARYTQLGVDDHIGCAGTIDAYVRAGLSE</sequence>
<keyword evidence="2" id="KW-1185">Reference proteome</keyword>
<dbReference type="EMBL" id="JANZXA010000012">
    <property type="protein sequence ID" value="MCT2401206.1"/>
    <property type="molecule type" value="Genomic_DNA"/>
</dbReference>
<evidence type="ECO:0008006" key="3">
    <source>
        <dbReference type="Google" id="ProtNLM"/>
    </source>
</evidence>
<accession>A0ABT2I8Q2</accession>
<dbReference type="Proteomes" id="UP001165583">
    <property type="component" value="Unassembled WGS sequence"/>
</dbReference>
<name>A0ABT2I8Q2_9SPHN</name>
<gene>
    <name evidence="1" type="ORF">NZK81_16780</name>
</gene>
<evidence type="ECO:0000313" key="2">
    <source>
        <dbReference type="Proteomes" id="UP001165583"/>
    </source>
</evidence>
<protein>
    <recommendedName>
        <fullName evidence="3">Acyl-protein synthetase LuxE domain-containing protein</fullName>
    </recommendedName>
</protein>
<evidence type="ECO:0000313" key="1">
    <source>
        <dbReference type="EMBL" id="MCT2401206.1"/>
    </source>
</evidence>